<name>A0A8D9EFT9_9HEMI</name>
<feature type="compositionally biased region" description="Basic residues" evidence="1">
    <location>
        <begin position="42"/>
        <end position="69"/>
    </location>
</feature>
<dbReference type="AlphaFoldDB" id="A0A8D9EFT9"/>
<reference evidence="2" key="1">
    <citation type="submission" date="2021-05" db="EMBL/GenBank/DDBJ databases">
        <authorList>
            <person name="Alioto T."/>
            <person name="Alioto T."/>
            <person name="Gomez Garrido J."/>
        </authorList>
    </citation>
    <scope>NUCLEOTIDE SEQUENCE</scope>
</reference>
<dbReference type="EMBL" id="HBUF01531377">
    <property type="protein sequence ID" value="CAG6751902.1"/>
    <property type="molecule type" value="Transcribed_RNA"/>
</dbReference>
<dbReference type="EMBL" id="HBUF01531378">
    <property type="protein sequence ID" value="CAG6751905.1"/>
    <property type="molecule type" value="Transcribed_RNA"/>
</dbReference>
<dbReference type="EMBL" id="HBUF01279163">
    <property type="protein sequence ID" value="CAG6686968.1"/>
    <property type="molecule type" value="Transcribed_RNA"/>
</dbReference>
<evidence type="ECO:0000313" key="2">
    <source>
        <dbReference type="EMBL" id="CAG6751902.1"/>
    </source>
</evidence>
<feature type="region of interest" description="Disordered" evidence="1">
    <location>
        <begin position="41"/>
        <end position="89"/>
    </location>
</feature>
<feature type="compositionally biased region" description="Basic residues" evidence="1">
    <location>
        <begin position="77"/>
        <end position="89"/>
    </location>
</feature>
<evidence type="ECO:0000256" key="1">
    <source>
        <dbReference type="SAM" id="MobiDB-lite"/>
    </source>
</evidence>
<accession>A0A8D9EFT9</accession>
<organism evidence="2">
    <name type="scientific">Cacopsylla melanoneura</name>
    <dbReference type="NCBI Taxonomy" id="428564"/>
    <lineage>
        <taxon>Eukaryota</taxon>
        <taxon>Metazoa</taxon>
        <taxon>Ecdysozoa</taxon>
        <taxon>Arthropoda</taxon>
        <taxon>Hexapoda</taxon>
        <taxon>Insecta</taxon>
        <taxon>Pterygota</taxon>
        <taxon>Neoptera</taxon>
        <taxon>Paraneoptera</taxon>
        <taxon>Hemiptera</taxon>
        <taxon>Sternorrhyncha</taxon>
        <taxon>Psylloidea</taxon>
        <taxon>Psyllidae</taxon>
        <taxon>Psyllinae</taxon>
        <taxon>Cacopsylla</taxon>
    </lineage>
</organism>
<proteinExistence type="predicted"/>
<sequence length="144" mass="17845">MRKNPTVMSRMLTPRIQLTFPLEKKRNNFWLMRRSPVAQKMISKRRTKKTTKTKLTKRVKQLKKRKQKPKPKERMERRTKKKKKKIKKTRWKLTVKQYRRKRALRRKTSLEKRNQKMTRLRMVKKIRSVIFGSVVYLLQRVLQI</sequence>
<protein>
    <submittedName>
        <fullName evidence="2">Uncharacterized protein</fullName>
    </submittedName>
</protein>